<feature type="transmembrane region" description="Helical" evidence="1">
    <location>
        <begin position="44"/>
        <end position="60"/>
    </location>
</feature>
<keyword evidence="2" id="KW-1185">Reference proteome</keyword>
<evidence type="ECO:0000313" key="3">
    <source>
        <dbReference type="WBParaSite" id="Csp11.Scaffold486.g1956.t1"/>
    </source>
</evidence>
<name>A0A1I7T336_9PELO</name>
<evidence type="ECO:0000313" key="2">
    <source>
        <dbReference type="Proteomes" id="UP000095282"/>
    </source>
</evidence>
<protein>
    <submittedName>
        <fullName evidence="3">CX domain-containing protein</fullName>
    </submittedName>
</protein>
<organism evidence="2 3">
    <name type="scientific">Caenorhabditis tropicalis</name>
    <dbReference type="NCBI Taxonomy" id="1561998"/>
    <lineage>
        <taxon>Eukaryota</taxon>
        <taxon>Metazoa</taxon>
        <taxon>Ecdysozoa</taxon>
        <taxon>Nematoda</taxon>
        <taxon>Chromadorea</taxon>
        <taxon>Rhabditida</taxon>
        <taxon>Rhabditina</taxon>
        <taxon>Rhabditomorpha</taxon>
        <taxon>Rhabditoidea</taxon>
        <taxon>Rhabditidae</taxon>
        <taxon>Peloderinae</taxon>
        <taxon>Caenorhabditis</taxon>
    </lineage>
</organism>
<keyword evidence="1" id="KW-1133">Transmembrane helix</keyword>
<keyword evidence="1" id="KW-0812">Transmembrane</keyword>
<feature type="transmembrane region" description="Helical" evidence="1">
    <location>
        <begin position="12"/>
        <end position="32"/>
    </location>
</feature>
<accession>A0A1I7T336</accession>
<keyword evidence="1" id="KW-0472">Membrane</keyword>
<sequence>MQNEASNPIFPFSLLYQFDFFFFFFSSICLFLSTRNQNVVVRGNQRAISYVIIFFAHFYFSTSNDMFSSLQASSNCSLGRSIVDNCGIGKFCCLDGCCIDFTYVIILLIVISMIATVAIFIHVEVVKERKFNEKLKKHIETLKEAGSITEFEETRIFLGASPIDSCPFNLPPSCSPPMTVPKLKFHRNRPIRQFLHKHM</sequence>
<dbReference type="eggNOG" id="ENOG502THWZ">
    <property type="taxonomic scope" value="Eukaryota"/>
</dbReference>
<proteinExistence type="predicted"/>
<evidence type="ECO:0000256" key="1">
    <source>
        <dbReference type="SAM" id="Phobius"/>
    </source>
</evidence>
<dbReference type="Proteomes" id="UP000095282">
    <property type="component" value="Unplaced"/>
</dbReference>
<dbReference type="WBParaSite" id="Csp11.Scaffold486.g1956.t1">
    <property type="protein sequence ID" value="Csp11.Scaffold486.g1956.t1"/>
    <property type="gene ID" value="Csp11.Scaffold486.g1956"/>
</dbReference>
<reference evidence="3" key="1">
    <citation type="submission" date="2016-11" db="UniProtKB">
        <authorList>
            <consortium name="WormBaseParasite"/>
        </authorList>
    </citation>
    <scope>IDENTIFICATION</scope>
</reference>
<dbReference type="AlphaFoldDB" id="A0A1I7T336"/>
<feature type="transmembrane region" description="Helical" evidence="1">
    <location>
        <begin position="103"/>
        <end position="126"/>
    </location>
</feature>